<keyword evidence="3" id="KW-0762">Sugar transport</keyword>
<dbReference type="GO" id="GO:0016887">
    <property type="term" value="F:ATP hydrolysis activity"/>
    <property type="evidence" value="ECO:0007669"/>
    <property type="project" value="InterPro"/>
</dbReference>
<dbReference type="GeneID" id="76462737"/>
<dbReference type="KEGG" id="vei:Veis_4427"/>
<evidence type="ECO:0000313" key="9">
    <source>
        <dbReference type="EMBL" id="ABM60130.1"/>
    </source>
</evidence>
<feature type="domain" description="ABC transporter" evidence="8">
    <location>
        <begin position="279"/>
        <end position="550"/>
    </location>
</feature>
<keyword evidence="10" id="KW-1185">Reference proteome</keyword>
<evidence type="ECO:0000313" key="10">
    <source>
        <dbReference type="Proteomes" id="UP000000374"/>
    </source>
</evidence>
<dbReference type="Proteomes" id="UP000000374">
    <property type="component" value="Chromosome"/>
</dbReference>
<dbReference type="GO" id="GO:0005524">
    <property type="term" value="F:ATP binding"/>
    <property type="evidence" value="ECO:0007669"/>
    <property type="project" value="UniProtKB-KW"/>
</dbReference>
<dbReference type="PROSITE" id="PS50893">
    <property type="entry name" value="ABC_TRANSPORTER_2"/>
    <property type="match status" value="2"/>
</dbReference>
<evidence type="ECO:0000256" key="1">
    <source>
        <dbReference type="ARBA" id="ARBA00022448"/>
    </source>
</evidence>
<keyword evidence="6" id="KW-0067">ATP-binding</keyword>
<dbReference type="EMBL" id="CP000542">
    <property type="protein sequence ID" value="ABM60130.1"/>
    <property type="molecule type" value="Genomic_DNA"/>
</dbReference>
<evidence type="ECO:0000256" key="3">
    <source>
        <dbReference type="ARBA" id="ARBA00022597"/>
    </source>
</evidence>
<keyword evidence="1" id="KW-0813">Transport</keyword>
<organism evidence="9 10">
    <name type="scientific">Verminephrobacter eiseniae (strain EF01-2)</name>
    <dbReference type="NCBI Taxonomy" id="391735"/>
    <lineage>
        <taxon>Bacteria</taxon>
        <taxon>Pseudomonadati</taxon>
        <taxon>Pseudomonadota</taxon>
        <taxon>Betaproteobacteria</taxon>
        <taxon>Burkholderiales</taxon>
        <taxon>Comamonadaceae</taxon>
        <taxon>Verminephrobacter</taxon>
    </lineage>
</organism>
<evidence type="ECO:0000259" key="8">
    <source>
        <dbReference type="PROSITE" id="PS50893"/>
    </source>
</evidence>
<dbReference type="InterPro" id="IPR050107">
    <property type="entry name" value="ABC_carbohydrate_import_ATPase"/>
</dbReference>
<dbReference type="OrthoDB" id="9776369at2"/>
<accession>A1WR73</accession>
<keyword evidence="2" id="KW-0472">Membrane</keyword>
<dbReference type="SMART" id="SM00382">
    <property type="entry name" value="AAA"/>
    <property type="match status" value="1"/>
</dbReference>
<dbReference type="InterPro" id="IPR017871">
    <property type="entry name" value="ABC_transporter-like_CS"/>
</dbReference>
<evidence type="ECO:0000256" key="2">
    <source>
        <dbReference type="ARBA" id="ARBA00022475"/>
    </source>
</evidence>
<dbReference type="SUPFAM" id="SSF52540">
    <property type="entry name" value="P-loop containing nucleoside triphosphate hydrolases"/>
    <property type="match status" value="2"/>
</dbReference>
<dbReference type="HOGENOM" id="CLU_000604_92_3_4"/>
<protein>
    <submittedName>
        <fullName evidence="9">ABC transporter related</fullName>
    </submittedName>
</protein>
<dbReference type="AlphaFoldDB" id="A1WR73"/>
<evidence type="ECO:0000256" key="4">
    <source>
        <dbReference type="ARBA" id="ARBA00022737"/>
    </source>
</evidence>
<dbReference type="STRING" id="391735.Veis_4427"/>
<dbReference type="RefSeq" id="WP_011812115.1">
    <property type="nucleotide sequence ID" value="NC_008786.1"/>
</dbReference>
<dbReference type="InterPro" id="IPR003439">
    <property type="entry name" value="ABC_transporter-like_ATP-bd"/>
</dbReference>
<keyword evidence="4" id="KW-0677">Repeat</keyword>
<dbReference type="eggNOG" id="COG3845">
    <property type="taxonomic scope" value="Bacteria"/>
</dbReference>
<name>A1WR73_VEREI</name>
<dbReference type="PROSITE" id="PS00211">
    <property type="entry name" value="ABC_TRANSPORTER_1"/>
    <property type="match status" value="2"/>
</dbReference>
<evidence type="ECO:0000256" key="7">
    <source>
        <dbReference type="SAM" id="MobiDB-lite"/>
    </source>
</evidence>
<evidence type="ECO:0000256" key="6">
    <source>
        <dbReference type="ARBA" id="ARBA00022840"/>
    </source>
</evidence>
<keyword evidence="5" id="KW-0547">Nucleotide-binding</keyword>
<dbReference type="PANTHER" id="PTHR43790:SF9">
    <property type="entry name" value="GALACTOFURANOSE TRANSPORTER ATP-BINDING PROTEIN YTFR"/>
    <property type="match status" value="1"/>
</dbReference>
<dbReference type="InterPro" id="IPR003593">
    <property type="entry name" value="AAA+_ATPase"/>
</dbReference>
<dbReference type="Gene3D" id="3.40.50.300">
    <property type="entry name" value="P-loop containing nucleotide triphosphate hydrolases"/>
    <property type="match status" value="2"/>
</dbReference>
<dbReference type="PANTHER" id="PTHR43790">
    <property type="entry name" value="CARBOHYDRATE TRANSPORT ATP-BINDING PROTEIN MG119-RELATED"/>
    <property type="match status" value="1"/>
</dbReference>
<feature type="domain" description="ABC transporter" evidence="8">
    <location>
        <begin position="9"/>
        <end position="244"/>
    </location>
</feature>
<reference evidence="10" key="1">
    <citation type="submission" date="2006-12" db="EMBL/GenBank/DDBJ databases">
        <title>Complete sequence of chromosome 1 of Verminephrobacter eiseniae EF01-2.</title>
        <authorList>
            <person name="Copeland A."/>
            <person name="Lucas S."/>
            <person name="Lapidus A."/>
            <person name="Barry K."/>
            <person name="Detter J.C."/>
            <person name="Glavina del Rio T."/>
            <person name="Dalin E."/>
            <person name="Tice H."/>
            <person name="Pitluck S."/>
            <person name="Chertkov O."/>
            <person name="Brettin T."/>
            <person name="Bruce D."/>
            <person name="Han C."/>
            <person name="Tapia R."/>
            <person name="Gilna P."/>
            <person name="Schmutz J."/>
            <person name="Larimer F."/>
            <person name="Land M."/>
            <person name="Hauser L."/>
            <person name="Kyrpides N."/>
            <person name="Kim E."/>
            <person name="Stahl D."/>
            <person name="Richardson P."/>
        </authorList>
    </citation>
    <scope>NUCLEOTIDE SEQUENCE [LARGE SCALE GENOMIC DNA]</scope>
    <source>
        <strain evidence="10">EF01-2</strain>
    </source>
</reference>
<dbReference type="CDD" id="cd03215">
    <property type="entry name" value="ABC_Carb_Monos_II"/>
    <property type="match status" value="1"/>
</dbReference>
<dbReference type="InterPro" id="IPR027417">
    <property type="entry name" value="P-loop_NTPase"/>
</dbReference>
<sequence length="567" mass="59520">MTAPGAPVLRLCGISKRFGPLLANDDISLDLQRGQVLALLGENGAGKSTLMAILFGHYRADAGHIEVFGRRLPPGQPRAALAAGIGMVHQHCTLADNLTVLDNLMLGSEPLWQPFSRHSRGRAKLLAVARQFGLPVQPDARVGSLSVGERQRVEILKALYRGARILILDEPTAMLTPQESQALFDTLAQMVAQGLAIIFISHKLAEVLRVSHRVAVLRQGRLVAQMPAQGATPGQLAQSMVGHAGAGADLAHLADLADTVDASARRRPALRVGAPVCTLRQVSTAPAGRAGRHGAASAHGDSAPAGRGHLRQVSLTLLAGEIMAIAGVSGNGQRALADLLCGLCAASAGQVTLRGVPLRASPAWVVRQGVARIPEDRHAVGLVGELPVWENAVSERLRSRWFAHPWFLASWVKRRTAHAHARRVIDTFDVRGGGPDAPARSLSGGNMQKLILGRALLPVPDGSAAAPAPGLIVAHQPCWGLDIGAVLFVQQQLLAARDAGAAVLLISDDLDEVLALGDRVAVLHDGQLSAARPAQDWTREAIGLAMAGAGAGTSTAATMQDGHQRRP</sequence>
<dbReference type="Pfam" id="PF00005">
    <property type="entry name" value="ABC_tran"/>
    <property type="match status" value="2"/>
</dbReference>
<keyword evidence="2" id="KW-1003">Cell membrane</keyword>
<gene>
    <name evidence="9" type="ordered locus">Veis_4427</name>
</gene>
<evidence type="ECO:0000256" key="5">
    <source>
        <dbReference type="ARBA" id="ARBA00022741"/>
    </source>
</evidence>
<feature type="region of interest" description="Disordered" evidence="7">
    <location>
        <begin position="287"/>
        <end position="307"/>
    </location>
</feature>
<proteinExistence type="predicted"/>
<dbReference type="CDD" id="cd03216">
    <property type="entry name" value="ABC_Carb_Monos_I"/>
    <property type="match status" value="1"/>
</dbReference>
<feature type="compositionally biased region" description="Low complexity" evidence="7">
    <location>
        <begin position="287"/>
        <end position="306"/>
    </location>
</feature>